<evidence type="ECO:0000256" key="1">
    <source>
        <dbReference type="ARBA" id="ARBA00004651"/>
    </source>
</evidence>
<keyword evidence="8" id="KW-1185">Reference proteome</keyword>
<evidence type="ECO:0000256" key="3">
    <source>
        <dbReference type="ARBA" id="ARBA00022692"/>
    </source>
</evidence>
<keyword evidence="2" id="KW-1003">Cell membrane</keyword>
<feature type="transmembrane region" description="Helical" evidence="6">
    <location>
        <begin position="195"/>
        <end position="216"/>
    </location>
</feature>
<evidence type="ECO:0000256" key="4">
    <source>
        <dbReference type="ARBA" id="ARBA00022989"/>
    </source>
</evidence>
<accession>A0A8J2FR23</accession>
<keyword evidence="3 6" id="KW-0812">Transmembrane</keyword>
<keyword evidence="4 6" id="KW-1133">Transmembrane helix</keyword>
<dbReference type="PANTHER" id="PTHR30213">
    <property type="entry name" value="INNER MEMBRANE PROTEIN YHJD"/>
    <property type="match status" value="1"/>
</dbReference>
<organism evidence="7 8">
    <name type="scientific">Candidatus Methylacidithermus pantelleriae</name>
    <dbReference type="NCBI Taxonomy" id="2744239"/>
    <lineage>
        <taxon>Bacteria</taxon>
        <taxon>Pseudomonadati</taxon>
        <taxon>Verrucomicrobiota</taxon>
        <taxon>Methylacidiphilae</taxon>
        <taxon>Methylacidiphilales</taxon>
        <taxon>Methylacidiphilaceae</taxon>
        <taxon>Candidatus Methylacidithermus</taxon>
    </lineage>
</organism>
<evidence type="ECO:0000256" key="6">
    <source>
        <dbReference type="SAM" id="Phobius"/>
    </source>
</evidence>
<dbReference type="Proteomes" id="UP000663859">
    <property type="component" value="Unassembled WGS sequence"/>
</dbReference>
<dbReference type="EMBL" id="CAJNOB010000023">
    <property type="protein sequence ID" value="CAF0699258.1"/>
    <property type="molecule type" value="Genomic_DNA"/>
</dbReference>
<keyword evidence="5 6" id="KW-0472">Membrane</keyword>
<reference evidence="7" key="1">
    <citation type="submission" date="2021-02" db="EMBL/GenBank/DDBJ databases">
        <authorList>
            <person name="Cremers G."/>
            <person name="Picone N."/>
        </authorList>
    </citation>
    <scope>NUCLEOTIDE SEQUENCE</scope>
    <source>
        <strain evidence="7">PQ17</strain>
    </source>
</reference>
<feature type="transmembrane region" description="Helical" evidence="6">
    <location>
        <begin position="156"/>
        <end position="175"/>
    </location>
</feature>
<dbReference type="PANTHER" id="PTHR30213:SF1">
    <property type="entry name" value="INNER MEMBRANE PROTEIN YHJD"/>
    <property type="match status" value="1"/>
</dbReference>
<gene>
    <name evidence="7" type="primary">rbn</name>
    <name evidence="7" type="ORF">MPNT_30177</name>
</gene>
<evidence type="ECO:0000256" key="5">
    <source>
        <dbReference type="ARBA" id="ARBA00023136"/>
    </source>
</evidence>
<name>A0A8J2FR23_9BACT</name>
<evidence type="ECO:0000256" key="2">
    <source>
        <dbReference type="ARBA" id="ARBA00022475"/>
    </source>
</evidence>
<proteinExistence type="predicted"/>
<comment type="caution">
    <text evidence="7">The sequence shown here is derived from an EMBL/GenBank/DDBJ whole genome shotgun (WGS) entry which is preliminary data.</text>
</comment>
<feature type="transmembrane region" description="Helical" evidence="6">
    <location>
        <begin position="46"/>
        <end position="71"/>
    </location>
</feature>
<dbReference type="RefSeq" id="WP_174582137.1">
    <property type="nucleotide sequence ID" value="NZ_CAJNOB010000023.1"/>
</dbReference>
<sequence>MHQLPVRSLSQETTKPRLGSSLKEILALFWDAGEGWVRHRCSSLGAALSCYILFSFIPLVVMTVALVSVTVSQKAGREFMEILRQMIGEEGITLLKDAASRASELWKNPQAAWATALSLSLGASGTFLELQDALNLIWELEPCPPRGLGDVLRRRASSFVIVLGSGLLLWISLVATTALGGMEGIFTRFLPELHLPWLISVVAFVLGVLVFATVYRTLPDAHVRWQDVWLGATITAVSIMAGKSLLWFALRRSALASLYGAAGSVVLFLLWIYYCSQIFFFGAELTRAWAQRLGSWNSKPTHKDSEKPRY</sequence>
<dbReference type="PIRSF" id="PIRSF035875">
    <property type="entry name" value="RNase_BN"/>
    <property type="match status" value="1"/>
</dbReference>
<protein>
    <submittedName>
        <fullName evidence="7">Ribonuclease BN family enzyme</fullName>
    </submittedName>
</protein>
<dbReference type="Pfam" id="PF03631">
    <property type="entry name" value="Virul_fac_BrkB"/>
    <property type="match status" value="1"/>
</dbReference>
<comment type="subcellular location">
    <subcellularLocation>
        <location evidence="1">Cell membrane</location>
        <topology evidence="1">Multi-pass membrane protein</topology>
    </subcellularLocation>
</comment>
<dbReference type="InterPro" id="IPR017039">
    <property type="entry name" value="Virul_fac_BrkB"/>
</dbReference>
<feature type="transmembrane region" description="Helical" evidence="6">
    <location>
        <begin position="256"/>
        <end position="274"/>
    </location>
</feature>
<evidence type="ECO:0000313" key="8">
    <source>
        <dbReference type="Proteomes" id="UP000663859"/>
    </source>
</evidence>
<feature type="transmembrane region" description="Helical" evidence="6">
    <location>
        <begin position="228"/>
        <end position="250"/>
    </location>
</feature>
<dbReference type="AlphaFoldDB" id="A0A8J2FR23"/>
<dbReference type="GO" id="GO:0005886">
    <property type="term" value="C:plasma membrane"/>
    <property type="evidence" value="ECO:0007669"/>
    <property type="project" value="UniProtKB-SubCell"/>
</dbReference>
<evidence type="ECO:0000313" key="7">
    <source>
        <dbReference type="EMBL" id="CAF0699258.1"/>
    </source>
</evidence>